<accession>A0ABQ5MMN3</accession>
<feature type="domain" description="NAD-dependent epimerase/dehydratase" evidence="2">
    <location>
        <begin position="3"/>
        <end position="225"/>
    </location>
</feature>
<evidence type="ECO:0000259" key="3">
    <source>
        <dbReference type="Pfam" id="PF08338"/>
    </source>
</evidence>
<dbReference type="SUPFAM" id="SSF51735">
    <property type="entry name" value="NAD(P)-binding Rossmann-fold domains"/>
    <property type="match status" value="1"/>
</dbReference>
<dbReference type="InterPro" id="IPR010099">
    <property type="entry name" value="SDR39U1"/>
</dbReference>
<dbReference type="InterPro" id="IPR013549">
    <property type="entry name" value="DUF1731"/>
</dbReference>
<dbReference type="InterPro" id="IPR036291">
    <property type="entry name" value="NAD(P)-bd_dom_sf"/>
</dbReference>
<feature type="domain" description="DUF1731" evidence="3">
    <location>
        <begin position="254"/>
        <end position="300"/>
    </location>
</feature>
<evidence type="ECO:0000313" key="4">
    <source>
        <dbReference type="EMBL" id="GLB50602.1"/>
    </source>
</evidence>
<name>A0ABQ5MMN3_9FLAO</name>
<dbReference type="Gene3D" id="3.40.50.720">
    <property type="entry name" value="NAD(P)-binding Rossmann-like Domain"/>
    <property type="match status" value="1"/>
</dbReference>
<dbReference type="EMBL" id="BRVO01000004">
    <property type="protein sequence ID" value="GLB50602.1"/>
    <property type="molecule type" value="Genomic_DNA"/>
</dbReference>
<comment type="caution">
    <text evidence="4">The sequence shown here is derived from an EMBL/GenBank/DDBJ whole genome shotgun (WGS) entry which is preliminary data.</text>
</comment>
<protein>
    <submittedName>
        <fullName evidence="4">NAD-dependent epimerase</fullName>
    </submittedName>
</protein>
<reference evidence="4" key="1">
    <citation type="submission" date="2022-07" db="EMBL/GenBank/DDBJ databases">
        <title>Taxonomy of Novel Oxalotrophic and Methylotrophic Bacteria.</title>
        <authorList>
            <person name="Sahin N."/>
            <person name="Tani A."/>
        </authorList>
    </citation>
    <scope>NUCLEOTIDE SEQUENCE</scope>
    <source>
        <strain evidence="4">Y10</strain>
    </source>
</reference>
<gene>
    <name evidence="4" type="ORF">Y10_29700</name>
</gene>
<evidence type="ECO:0000259" key="2">
    <source>
        <dbReference type="Pfam" id="PF01370"/>
    </source>
</evidence>
<organism evidence="4 5">
    <name type="scientific">Neptunitalea lumnitzerae</name>
    <dbReference type="NCBI Taxonomy" id="2965509"/>
    <lineage>
        <taxon>Bacteria</taxon>
        <taxon>Pseudomonadati</taxon>
        <taxon>Bacteroidota</taxon>
        <taxon>Flavobacteriia</taxon>
        <taxon>Flavobacteriales</taxon>
        <taxon>Flavobacteriaceae</taxon>
        <taxon>Neptunitalea</taxon>
    </lineage>
</organism>
<proteinExistence type="inferred from homology"/>
<dbReference type="NCBIfam" id="TIGR01777">
    <property type="entry name" value="yfcH"/>
    <property type="match status" value="1"/>
</dbReference>
<dbReference type="InterPro" id="IPR001509">
    <property type="entry name" value="Epimerase_deHydtase"/>
</dbReference>
<keyword evidence="5" id="KW-1185">Reference proteome</keyword>
<sequence>MKILITGATGLIGSELVRKCLTDNIEVNYLTTSKEKIKKEKHFKGFFWNPNKEEIDLACLEGVSAIIHLAGASIAKRWTPSYKEKIVKSRTETTRLLYKALIESKNNSVKQIISASGISIYPSSFETYYHEDFAEVDDSFLGEVVEVWENAADKFKMQNIKVAKIRTGLVLSTSGGVLEPIVKTVKYGVGAPLASGKQWQSWIHIDDITGIYLHVLKNTLEGVYNAVAPQPVTNKEMTKEVATQLHRFVWPINVPKFMLKLVLGQMSYLVFSSQKVAANKVIESGYSFKFSSLKEALADVLK</sequence>
<dbReference type="RefSeq" id="WP_281766235.1">
    <property type="nucleotide sequence ID" value="NZ_BRVO01000004.1"/>
</dbReference>
<dbReference type="Proteomes" id="UP001143543">
    <property type="component" value="Unassembled WGS sequence"/>
</dbReference>
<comment type="similarity">
    <text evidence="1">Belongs to the NAD(P)-dependent epimerase/dehydratase family. SDR39U1 subfamily.</text>
</comment>
<dbReference type="Pfam" id="PF08338">
    <property type="entry name" value="DUF1731"/>
    <property type="match status" value="1"/>
</dbReference>
<dbReference type="Pfam" id="PF01370">
    <property type="entry name" value="Epimerase"/>
    <property type="match status" value="1"/>
</dbReference>
<dbReference type="PANTHER" id="PTHR11092:SF0">
    <property type="entry name" value="EPIMERASE FAMILY PROTEIN SDR39U1"/>
    <property type="match status" value="1"/>
</dbReference>
<evidence type="ECO:0000256" key="1">
    <source>
        <dbReference type="ARBA" id="ARBA00009353"/>
    </source>
</evidence>
<evidence type="ECO:0000313" key="5">
    <source>
        <dbReference type="Proteomes" id="UP001143543"/>
    </source>
</evidence>
<dbReference type="PANTHER" id="PTHR11092">
    <property type="entry name" value="SUGAR NUCLEOTIDE EPIMERASE RELATED"/>
    <property type="match status" value="1"/>
</dbReference>